<keyword evidence="3" id="KW-1185">Reference proteome</keyword>
<dbReference type="SUPFAM" id="SSF55729">
    <property type="entry name" value="Acyl-CoA N-acyltransferases (Nat)"/>
    <property type="match status" value="1"/>
</dbReference>
<accession>A0A928V6U4</accession>
<feature type="domain" description="N-acetyltransferase" evidence="1">
    <location>
        <begin position="3"/>
        <end position="144"/>
    </location>
</feature>
<gene>
    <name evidence="2" type="ORF">C4F51_13580</name>
</gene>
<dbReference type="AlphaFoldDB" id="A0A928V6U4"/>
<comment type="caution">
    <text evidence="2">The sequence shown here is derived from an EMBL/GenBank/DDBJ whole genome shotgun (WGS) entry which is preliminary data.</text>
</comment>
<dbReference type="RefSeq" id="WP_193910598.1">
    <property type="nucleotide sequence ID" value="NZ_PRDL01000001.1"/>
</dbReference>
<proteinExistence type="predicted"/>
<dbReference type="GO" id="GO:0016747">
    <property type="term" value="F:acyltransferase activity, transferring groups other than amino-acyl groups"/>
    <property type="evidence" value="ECO:0007669"/>
    <property type="project" value="InterPro"/>
</dbReference>
<organism evidence="2 3">
    <name type="scientific">Cellvibrio polysaccharolyticus</name>
    <dbReference type="NCBI Taxonomy" id="2082724"/>
    <lineage>
        <taxon>Bacteria</taxon>
        <taxon>Pseudomonadati</taxon>
        <taxon>Pseudomonadota</taxon>
        <taxon>Gammaproteobacteria</taxon>
        <taxon>Cellvibrionales</taxon>
        <taxon>Cellvibrionaceae</taxon>
        <taxon>Cellvibrio</taxon>
    </lineage>
</organism>
<evidence type="ECO:0000259" key="1">
    <source>
        <dbReference type="PROSITE" id="PS51186"/>
    </source>
</evidence>
<reference evidence="2" key="1">
    <citation type="submission" date="2018-07" db="EMBL/GenBank/DDBJ databases">
        <title>Genome assembly of strain Ka43.</title>
        <authorList>
            <person name="Kukolya J."/>
            <person name="Nagy I."/>
            <person name="Horvath B."/>
            <person name="Toth A."/>
        </authorList>
    </citation>
    <scope>NUCLEOTIDE SEQUENCE</scope>
    <source>
        <strain evidence="2">KB43</strain>
    </source>
</reference>
<name>A0A928V6U4_9GAMM</name>
<evidence type="ECO:0000313" key="2">
    <source>
        <dbReference type="EMBL" id="MBE8718220.1"/>
    </source>
</evidence>
<protein>
    <submittedName>
        <fullName evidence="2">N-acetyltransferase</fullName>
    </submittedName>
</protein>
<dbReference type="InterPro" id="IPR000182">
    <property type="entry name" value="GNAT_dom"/>
</dbReference>
<dbReference type="InterPro" id="IPR016181">
    <property type="entry name" value="Acyl_CoA_acyltransferase"/>
</dbReference>
<sequence>MDVTLRDAQESDVEFLLRLRNATMNEHILREGIDVSQDNHLDRVHFHFESAKIIQADNKDIGLFKVQRDSAPWDLIQIQLLPEYQGRGIGRDLIARLQNEARLSKVSIVLSVYKNNPAFKLYSALNFVIDSETEKTFEMKWSCF</sequence>
<dbReference type="Proteomes" id="UP000652567">
    <property type="component" value="Unassembled WGS sequence"/>
</dbReference>
<dbReference type="Pfam" id="PF13508">
    <property type="entry name" value="Acetyltransf_7"/>
    <property type="match status" value="1"/>
</dbReference>
<dbReference type="Gene3D" id="3.40.630.30">
    <property type="match status" value="1"/>
</dbReference>
<dbReference type="EMBL" id="PRDL01000001">
    <property type="protein sequence ID" value="MBE8718220.1"/>
    <property type="molecule type" value="Genomic_DNA"/>
</dbReference>
<evidence type="ECO:0000313" key="3">
    <source>
        <dbReference type="Proteomes" id="UP000652567"/>
    </source>
</evidence>
<dbReference type="CDD" id="cd04301">
    <property type="entry name" value="NAT_SF"/>
    <property type="match status" value="1"/>
</dbReference>
<dbReference type="PROSITE" id="PS51186">
    <property type="entry name" value="GNAT"/>
    <property type="match status" value="1"/>
</dbReference>